<dbReference type="KEGG" id="mcun:NCTC10297_00942"/>
<reference evidence="1 2" key="1">
    <citation type="submission" date="2018-12" db="EMBL/GenBank/DDBJ databases">
        <authorList>
            <consortium name="Pathogen Informatics"/>
        </authorList>
    </citation>
    <scope>NUCLEOTIDE SEQUENCE [LARGE SCALE GENOMIC DNA]</scope>
    <source>
        <strain evidence="1 2">NCTC10297</strain>
    </source>
</reference>
<evidence type="ECO:0000313" key="1">
    <source>
        <dbReference type="EMBL" id="VEG12986.1"/>
    </source>
</evidence>
<dbReference type="AlphaFoldDB" id="A0A448GW13"/>
<protein>
    <submittedName>
        <fullName evidence="1">Uncharacterized protein</fullName>
    </submittedName>
</protein>
<evidence type="ECO:0000313" key="2">
    <source>
        <dbReference type="Proteomes" id="UP000274100"/>
    </source>
</evidence>
<dbReference type="OrthoDB" id="190583at2"/>
<dbReference type="Proteomes" id="UP000274100">
    <property type="component" value="Chromosome"/>
</dbReference>
<proteinExistence type="predicted"/>
<sequence length="205" mass="23523">MAASSYGGISHDALGHCEHFVLQAVIDDAYRQSVNHFTPAKITASLCNQGDALQLCFYVEKTAHTHALFDPMINQSKAACRADFLWEMDCFECFIAEKQADSYIEINAAIDSRYNIYRFENYRTPSTLPPIMDFEHDLQQKISSTPDAYVLKLQIRHTLKPLLRANLDINITAILYPLIDDCRAPVYYAITHATTPDFHQRQYWH</sequence>
<dbReference type="EMBL" id="LR134343">
    <property type="protein sequence ID" value="VEG12986.1"/>
    <property type="molecule type" value="Genomic_DNA"/>
</dbReference>
<name>A0A448GW13_9GAMM</name>
<dbReference type="RefSeq" id="WP_126330415.1">
    <property type="nucleotide sequence ID" value="NZ_LR134343.1"/>
</dbReference>
<gene>
    <name evidence="1" type="ORF">NCTC10297_00942</name>
</gene>
<accession>A0A448GW13</accession>
<organism evidence="1 2">
    <name type="scientific">Moraxella cuniculi</name>
    <dbReference type="NCBI Taxonomy" id="34061"/>
    <lineage>
        <taxon>Bacteria</taxon>
        <taxon>Pseudomonadati</taxon>
        <taxon>Pseudomonadota</taxon>
        <taxon>Gammaproteobacteria</taxon>
        <taxon>Moraxellales</taxon>
        <taxon>Moraxellaceae</taxon>
        <taxon>Moraxella</taxon>
    </lineage>
</organism>